<protein>
    <recommendedName>
        <fullName evidence="5">RlpA-like protein double-psi beta-barrel domain-containing protein</fullName>
    </recommendedName>
</protein>
<dbReference type="Gene3D" id="2.40.40.10">
    <property type="entry name" value="RlpA-like domain"/>
    <property type="match status" value="1"/>
</dbReference>
<dbReference type="CDD" id="cd22191">
    <property type="entry name" value="DPBB_RlpA_EXP_N-like"/>
    <property type="match status" value="1"/>
</dbReference>
<dbReference type="PANTHER" id="PTHR31836">
    <property type="match status" value="1"/>
</dbReference>
<dbReference type="STRING" id="1314674.A0A0D7BIK0"/>
<dbReference type="InterPro" id="IPR036908">
    <property type="entry name" value="RlpA-like_sf"/>
</dbReference>
<evidence type="ECO:0000256" key="1">
    <source>
        <dbReference type="ARBA" id="ARBA00022729"/>
    </source>
</evidence>
<evidence type="ECO:0000313" key="3">
    <source>
        <dbReference type="EMBL" id="KIY70277.1"/>
    </source>
</evidence>
<dbReference type="SUPFAM" id="SSF50685">
    <property type="entry name" value="Barwin-like endoglucanases"/>
    <property type="match status" value="1"/>
</dbReference>
<evidence type="ECO:0000256" key="2">
    <source>
        <dbReference type="SAM" id="SignalP"/>
    </source>
</evidence>
<dbReference type="EMBL" id="KN880470">
    <property type="protein sequence ID" value="KIY70277.1"/>
    <property type="molecule type" value="Genomic_DNA"/>
</dbReference>
<dbReference type="OrthoDB" id="623670at2759"/>
<dbReference type="PANTHER" id="PTHR31836:SF27">
    <property type="entry name" value="RLPA-LIKE PROTEIN DOUBLE-PSI BETA-BARREL DOMAIN-CONTAINING PROTEIN"/>
    <property type="match status" value="1"/>
</dbReference>
<sequence>MFAKTFAFFSVLTLSAIAVPVLQRRAYTGEVTYFTPGLGACGITNTDTELVAAVSATFFDTYPGAGANPNLNPLCNKPVLANYEGKSVTVKIVDRCTWCKTGFDLDMTMVAMTQLVADPVAIGRLTGVTWDFVDALDVGVNVTVSA</sequence>
<accession>A0A0D7BIK0</accession>
<name>A0A0D7BIK0_9AGAR</name>
<feature type="signal peptide" evidence="2">
    <location>
        <begin position="1"/>
        <end position="18"/>
    </location>
</feature>
<keyword evidence="1 2" id="KW-0732">Signal</keyword>
<proteinExistence type="predicted"/>
<dbReference type="Proteomes" id="UP000054007">
    <property type="component" value="Unassembled WGS sequence"/>
</dbReference>
<keyword evidence="4" id="KW-1185">Reference proteome</keyword>
<dbReference type="AlphaFoldDB" id="A0A0D7BIK0"/>
<evidence type="ECO:0008006" key="5">
    <source>
        <dbReference type="Google" id="ProtNLM"/>
    </source>
</evidence>
<gene>
    <name evidence="3" type="ORF">CYLTODRAFT_371184</name>
</gene>
<organism evidence="3 4">
    <name type="scientific">Cylindrobasidium torrendii FP15055 ss-10</name>
    <dbReference type="NCBI Taxonomy" id="1314674"/>
    <lineage>
        <taxon>Eukaryota</taxon>
        <taxon>Fungi</taxon>
        <taxon>Dikarya</taxon>
        <taxon>Basidiomycota</taxon>
        <taxon>Agaricomycotina</taxon>
        <taxon>Agaricomycetes</taxon>
        <taxon>Agaricomycetidae</taxon>
        <taxon>Agaricales</taxon>
        <taxon>Marasmiineae</taxon>
        <taxon>Physalacriaceae</taxon>
        <taxon>Cylindrobasidium</taxon>
    </lineage>
</organism>
<evidence type="ECO:0000313" key="4">
    <source>
        <dbReference type="Proteomes" id="UP000054007"/>
    </source>
</evidence>
<feature type="chain" id="PRO_5002317121" description="RlpA-like protein double-psi beta-barrel domain-containing protein" evidence="2">
    <location>
        <begin position="19"/>
        <end position="146"/>
    </location>
</feature>
<reference evidence="3 4" key="1">
    <citation type="journal article" date="2015" name="Fungal Genet. Biol.">
        <title>Evolution of novel wood decay mechanisms in Agaricales revealed by the genome sequences of Fistulina hepatica and Cylindrobasidium torrendii.</title>
        <authorList>
            <person name="Floudas D."/>
            <person name="Held B.W."/>
            <person name="Riley R."/>
            <person name="Nagy L.G."/>
            <person name="Koehler G."/>
            <person name="Ransdell A.S."/>
            <person name="Younus H."/>
            <person name="Chow J."/>
            <person name="Chiniquy J."/>
            <person name="Lipzen A."/>
            <person name="Tritt A."/>
            <person name="Sun H."/>
            <person name="Haridas S."/>
            <person name="LaButti K."/>
            <person name="Ohm R.A."/>
            <person name="Kues U."/>
            <person name="Blanchette R.A."/>
            <person name="Grigoriev I.V."/>
            <person name="Minto R.E."/>
            <person name="Hibbett D.S."/>
        </authorList>
    </citation>
    <scope>NUCLEOTIDE SEQUENCE [LARGE SCALE GENOMIC DNA]</scope>
    <source>
        <strain evidence="3 4">FP15055 ss-10</strain>
    </source>
</reference>
<dbReference type="InterPro" id="IPR051477">
    <property type="entry name" value="Expansin_CellWall"/>
</dbReference>